<proteinExistence type="predicted"/>
<protein>
    <submittedName>
        <fullName evidence="1">Uncharacterized protein</fullName>
    </submittedName>
</protein>
<dbReference type="Proteomes" id="UP001292094">
    <property type="component" value="Unassembled WGS sequence"/>
</dbReference>
<reference evidence="1" key="1">
    <citation type="submission" date="2023-11" db="EMBL/GenBank/DDBJ databases">
        <title>Genome assemblies of two species of porcelain crab, Petrolisthes cinctipes and Petrolisthes manimaculis (Anomura: Porcellanidae).</title>
        <authorList>
            <person name="Angst P."/>
        </authorList>
    </citation>
    <scope>NUCLEOTIDE SEQUENCE</scope>
    <source>
        <strain evidence="1">PB745_02</strain>
        <tissue evidence="1">Gill</tissue>
    </source>
</reference>
<comment type="caution">
    <text evidence="1">The sequence shown here is derived from an EMBL/GenBank/DDBJ whole genome shotgun (WGS) entry which is preliminary data.</text>
</comment>
<keyword evidence="2" id="KW-1185">Reference proteome</keyword>
<evidence type="ECO:0000313" key="1">
    <source>
        <dbReference type="EMBL" id="KAK4301418.1"/>
    </source>
</evidence>
<dbReference type="EMBL" id="JAWZYT010002870">
    <property type="protein sequence ID" value="KAK4301418.1"/>
    <property type="molecule type" value="Genomic_DNA"/>
</dbReference>
<dbReference type="AlphaFoldDB" id="A0AAE1P4N1"/>
<organism evidence="1 2">
    <name type="scientific">Petrolisthes manimaculis</name>
    <dbReference type="NCBI Taxonomy" id="1843537"/>
    <lineage>
        <taxon>Eukaryota</taxon>
        <taxon>Metazoa</taxon>
        <taxon>Ecdysozoa</taxon>
        <taxon>Arthropoda</taxon>
        <taxon>Crustacea</taxon>
        <taxon>Multicrustacea</taxon>
        <taxon>Malacostraca</taxon>
        <taxon>Eumalacostraca</taxon>
        <taxon>Eucarida</taxon>
        <taxon>Decapoda</taxon>
        <taxon>Pleocyemata</taxon>
        <taxon>Anomura</taxon>
        <taxon>Galatheoidea</taxon>
        <taxon>Porcellanidae</taxon>
        <taxon>Petrolisthes</taxon>
    </lineage>
</organism>
<accession>A0AAE1P4N1</accession>
<sequence>MILSRGRMGGWEEEVGTTHSYVEPGDDPFHIAPENDPLPHHACERHHTIFLFLTSPSSMSPRRTLLPSLEPYVPITPRAAL</sequence>
<name>A0AAE1P4N1_9EUCA</name>
<evidence type="ECO:0000313" key="2">
    <source>
        <dbReference type="Proteomes" id="UP001292094"/>
    </source>
</evidence>
<gene>
    <name evidence="1" type="ORF">Pmani_026433</name>
</gene>